<feature type="transmembrane region" description="Helical" evidence="1">
    <location>
        <begin position="6"/>
        <end position="21"/>
    </location>
</feature>
<evidence type="ECO:0000313" key="3">
    <source>
        <dbReference type="Proteomes" id="UP001527882"/>
    </source>
</evidence>
<dbReference type="EMBL" id="JAQAGZ010000015">
    <property type="protein sequence ID" value="MCZ8515133.1"/>
    <property type="molecule type" value="Genomic_DNA"/>
</dbReference>
<keyword evidence="1" id="KW-0812">Transmembrane</keyword>
<reference evidence="2 3" key="1">
    <citation type="submission" date="2022-12" db="EMBL/GenBank/DDBJ databases">
        <title>Draft genome sequence of Paenibacillus sp. dW9.</title>
        <authorList>
            <person name="Choi E.-W."/>
            <person name="Kim D.-U."/>
        </authorList>
    </citation>
    <scope>NUCLEOTIDE SEQUENCE [LARGE SCALE GENOMIC DNA]</scope>
    <source>
        <strain evidence="3">dW9</strain>
    </source>
</reference>
<evidence type="ECO:0000313" key="2">
    <source>
        <dbReference type="EMBL" id="MCZ8515133.1"/>
    </source>
</evidence>
<name>A0ABT4QE35_9BACL</name>
<proteinExistence type="predicted"/>
<organism evidence="2 3">
    <name type="scientific">Paenibacillus gyeongsangnamensis</name>
    <dbReference type="NCBI Taxonomy" id="3388067"/>
    <lineage>
        <taxon>Bacteria</taxon>
        <taxon>Bacillati</taxon>
        <taxon>Bacillota</taxon>
        <taxon>Bacilli</taxon>
        <taxon>Bacillales</taxon>
        <taxon>Paenibacillaceae</taxon>
        <taxon>Paenibacillus</taxon>
    </lineage>
</organism>
<dbReference type="RefSeq" id="WP_269883658.1">
    <property type="nucleotide sequence ID" value="NZ_JAQAGZ010000015.1"/>
</dbReference>
<accession>A0ABT4QE35</accession>
<feature type="transmembrane region" description="Helical" evidence="1">
    <location>
        <begin position="33"/>
        <end position="52"/>
    </location>
</feature>
<keyword evidence="1" id="KW-0472">Membrane</keyword>
<dbReference type="Proteomes" id="UP001527882">
    <property type="component" value="Unassembled WGS sequence"/>
</dbReference>
<evidence type="ECO:0000256" key="1">
    <source>
        <dbReference type="SAM" id="Phobius"/>
    </source>
</evidence>
<comment type="caution">
    <text evidence="2">The sequence shown here is derived from an EMBL/GenBank/DDBJ whole genome shotgun (WGS) entry which is preliminary data.</text>
</comment>
<keyword evidence="1" id="KW-1133">Transmembrane helix</keyword>
<gene>
    <name evidence="2" type="ORF">O9H85_22470</name>
</gene>
<protein>
    <submittedName>
        <fullName evidence="2">Uncharacterized protein</fullName>
    </submittedName>
</protein>
<sequence>MKWGAVLGATVILFLMALYEWPKMNQEPKKEKAVFVSLAAMGWILAVLLIFFPDMPGPTQLIDKIYKPLGRLIEK</sequence>
<keyword evidence="3" id="KW-1185">Reference proteome</keyword>